<proteinExistence type="predicted"/>
<evidence type="ECO:0000313" key="2">
    <source>
        <dbReference type="EMBL" id="MBC8544952.1"/>
    </source>
</evidence>
<dbReference type="SUPFAM" id="SSF51735">
    <property type="entry name" value="NAD(P)-binding Rossmann-fold domains"/>
    <property type="match status" value="1"/>
</dbReference>
<name>A0A926HYK8_9FIRM</name>
<dbReference type="PANTHER" id="PTHR43245">
    <property type="entry name" value="BIFUNCTIONAL POLYMYXIN RESISTANCE PROTEIN ARNA"/>
    <property type="match status" value="1"/>
</dbReference>
<dbReference type="EMBL" id="JACRSQ010000037">
    <property type="protein sequence ID" value="MBC8544952.1"/>
    <property type="molecule type" value="Genomic_DNA"/>
</dbReference>
<organism evidence="2 3">
    <name type="scientific">Bianquea renquensis</name>
    <dbReference type="NCBI Taxonomy" id="2763661"/>
    <lineage>
        <taxon>Bacteria</taxon>
        <taxon>Bacillati</taxon>
        <taxon>Bacillota</taxon>
        <taxon>Clostridia</taxon>
        <taxon>Eubacteriales</taxon>
        <taxon>Bianqueaceae</taxon>
        <taxon>Bianquea</taxon>
    </lineage>
</organism>
<dbReference type="InterPro" id="IPR050177">
    <property type="entry name" value="Lipid_A_modif_metabolic_enz"/>
</dbReference>
<dbReference type="InterPro" id="IPR001509">
    <property type="entry name" value="Epimerase_deHydtase"/>
</dbReference>
<dbReference type="Proteomes" id="UP000657006">
    <property type="component" value="Unassembled WGS sequence"/>
</dbReference>
<comment type="caution">
    <text evidence="2">The sequence shown here is derived from an EMBL/GenBank/DDBJ whole genome shotgun (WGS) entry which is preliminary data.</text>
</comment>
<keyword evidence="3" id="KW-1185">Reference proteome</keyword>
<dbReference type="Pfam" id="PF01370">
    <property type="entry name" value="Epimerase"/>
    <property type="match status" value="1"/>
</dbReference>
<accession>A0A926HYK8</accession>
<reference evidence="2" key="1">
    <citation type="submission" date="2020-08" db="EMBL/GenBank/DDBJ databases">
        <title>Genome public.</title>
        <authorList>
            <person name="Liu C."/>
            <person name="Sun Q."/>
        </authorList>
    </citation>
    <scope>NUCLEOTIDE SEQUENCE</scope>
    <source>
        <strain evidence="2">NSJ-32</strain>
    </source>
</reference>
<dbReference type="Gene3D" id="3.40.50.720">
    <property type="entry name" value="NAD(P)-binding Rossmann-like Domain"/>
    <property type="match status" value="1"/>
</dbReference>
<protein>
    <submittedName>
        <fullName evidence="2">NAD-dependent epimerase/dehydratase family protein</fullName>
    </submittedName>
</protein>
<dbReference type="InterPro" id="IPR036291">
    <property type="entry name" value="NAD(P)-bd_dom_sf"/>
</dbReference>
<sequence length="333" mass="38370">MKKVLVLGATGAMGRYLIPELVNLDYEVVGVGREETAPWKVNAAYIQSDAFDKNFLNGLLKENFDGIINFMEYGKVDFSEYYQLFLEHTSHYIYLSTCRVYDDKEQPIKETSPRLLDSSEDEVLKASHDYCIYKAQDEDLLVNSSYDNWTVVRPATTFSTMRLQLVTLEFNNSVARALQGKTIVLPIQAKDKPATLSWGGDVAKMIARILFKEEAKREFYNVCSAEHRTWGEIAEYYRDLVGLEAVWVDKEDYLAILSPEGTINVRWQLEYARLFRRITDNSKVLALTGLKQEDMMPMYDGLKLEIGNIPKDYVPEDTKIGLRMDEYIKNHIL</sequence>
<gene>
    <name evidence="2" type="ORF">H8730_15520</name>
</gene>
<feature type="domain" description="NAD-dependent epimerase/dehydratase" evidence="1">
    <location>
        <begin position="4"/>
        <end position="223"/>
    </location>
</feature>
<evidence type="ECO:0000259" key="1">
    <source>
        <dbReference type="Pfam" id="PF01370"/>
    </source>
</evidence>
<dbReference type="AlphaFoldDB" id="A0A926HYK8"/>
<evidence type="ECO:0000313" key="3">
    <source>
        <dbReference type="Proteomes" id="UP000657006"/>
    </source>
</evidence>
<dbReference type="RefSeq" id="WP_177713749.1">
    <property type="nucleotide sequence ID" value="NZ_JACRSQ010000037.1"/>
</dbReference>